<comment type="caution">
    <text evidence="10">The sequence shown here is derived from an EMBL/GenBank/DDBJ whole genome shotgun (WGS) entry which is preliminary data.</text>
</comment>
<keyword evidence="4 8" id="KW-0812">Transmembrane</keyword>
<comment type="subcellular location">
    <subcellularLocation>
        <location evidence="1 8">Cell membrane</location>
        <topology evidence="1 8">Multi-pass membrane protein</topology>
    </subcellularLocation>
</comment>
<accession>A0ABT3X5S5</accession>
<dbReference type="InterPro" id="IPR000515">
    <property type="entry name" value="MetI-like"/>
</dbReference>
<dbReference type="PROSITE" id="PS50928">
    <property type="entry name" value="ABC_TM1"/>
    <property type="match status" value="1"/>
</dbReference>
<reference evidence="10 11" key="1">
    <citation type="submission" date="2022-11" db="EMBL/GenBank/DDBJ databases">
        <title>Study of microbial diversity in lake waters.</title>
        <authorList>
            <person name="Zhang J."/>
        </authorList>
    </citation>
    <scope>NUCLEOTIDE SEQUENCE [LARGE SCALE GENOMIC DNA]</scope>
    <source>
        <strain evidence="10 11">DT12</strain>
    </source>
</reference>
<keyword evidence="2 8" id="KW-0813">Transport</keyword>
<keyword evidence="6 8" id="KW-0472">Membrane</keyword>
<keyword evidence="11" id="KW-1185">Reference proteome</keyword>
<feature type="domain" description="ABC transmembrane type-1" evidence="9">
    <location>
        <begin position="73"/>
        <end position="262"/>
    </location>
</feature>
<evidence type="ECO:0000256" key="5">
    <source>
        <dbReference type="ARBA" id="ARBA00022989"/>
    </source>
</evidence>
<evidence type="ECO:0000256" key="8">
    <source>
        <dbReference type="RuleBase" id="RU363032"/>
    </source>
</evidence>
<name>A0ABT3X5S5_9BACL</name>
<dbReference type="InterPro" id="IPR050366">
    <property type="entry name" value="BP-dependent_transpt_permease"/>
</dbReference>
<dbReference type="PANTHER" id="PTHR43386">
    <property type="entry name" value="OLIGOPEPTIDE TRANSPORT SYSTEM PERMEASE PROTEIN APPC"/>
    <property type="match status" value="1"/>
</dbReference>
<dbReference type="Gene3D" id="1.10.3720.10">
    <property type="entry name" value="MetI-like"/>
    <property type="match status" value="1"/>
</dbReference>
<dbReference type="SUPFAM" id="SSF161098">
    <property type="entry name" value="MetI-like"/>
    <property type="match status" value="1"/>
</dbReference>
<evidence type="ECO:0000256" key="2">
    <source>
        <dbReference type="ARBA" id="ARBA00022448"/>
    </source>
</evidence>
<dbReference type="NCBIfam" id="NF045474">
    <property type="entry name" value="Opp2C"/>
    <property type="match status" value="1"/>
</dbReference>
<keyword evidence="5 8" id="KW-1133">Transmembrane helix</keyword>
<sequence>MNTWHSIRQSPMTALGIALLTLLVFLTLFGPWIVPNDPLTVQMSERLQPPSWQYPFGTDHLGRCLFSRLVEGAQITLGLAAVVIVTVAVIGIPVGLLSGYVGGRLDTILMRIVDGAGALPEFVVAISVAGFLGPNLTNLLLSIVAIKWMGYARVVRSIVLSEREKEYVLAARVAGGSAWTVMRRHLIPQILSPVFVLAALDIGKIIMLIAMFSFLGLGAQPPTPEWGAMLNDGRPYFQTVPELMIYPGMAILLVVISCNLIADGLRDRLDVRSR</sequence>
<evidence type="ECO:0000313" key="10">
    <source>
        <dbReference type="EMBL" id="MCX7570981.1"/>
    </source>
</evidence>
<comment type="similarity">
    <text evidence="7">Belongs to the binding-protein-dependent transport system permease family. OppBC subfamily.</text>
</comment>
<feature type="transmembrane region" description="Helical" evidence="8">
    <location>
        <begin position="12"/>
        <end position="34"/>
    </location>
</feature>
<evidence type="ECO:0000256" key="1">
    <source>
        <dbReference type="ARBA" id="ARBA00004651"/>
    </source>
</evidence>
<feature type="transmembrane region" description="Helical" evidence="8">
    <location>
        <begin position="190"/>
        <end position="215"/>
    </location>
</feature>
<dbReference type="PANTHER" id="PTHR43386:SF1">
    <property type="entry name" value="D,D-DIPEPTIDE TRANSPORT SYSTEM PERMEASE PROTEIN DDPC-RELATED"/>
    <property type="match status" value="1"/>
</dbReference>
<keyword evidence="3" id="KW-1003">Cell membrane</keyword>
<evidence type="ECO:0000313" key="11">
    <source>
        <dbReference type="Proteomes" id="UP001208017"/>
    </source>
</evidence>
<feature type="transmembrane region" description="Helical" evidence="8">
    <location>
        <begin position="244"/>
        <end position="265"/>
    </location>
</feature>
<dbReference type="InterPro" id="IPR053385">
    <property type="entry name" value="ABC_transport_permease"/>
</dbReference>
<gene>
    <name evidence="10" type="ORF">OS242_13610</name>
</gene>
<evidence type="ECO:0000256" key="4">
    <source>
        <dbReference type="ARBA" id="ARBA00022692"/>
    </source>
</evidence>
<proteinExistence type="inferred from homology"/>
<dbReference type="EMBL" id="JAPMLT010000008">
    <property type="protein sequence ID" value="MCX7570981.1"/>
    <property type="molecule type" value="Genomic_DNA"/>
</dbReference>
<evidence type="ECO:0000259" key="9">
    <source>
        <dbReference type="PROSITE" id="PS50928"/>
    </source>
</evidence>
<dbReference type="CDD" id="cd06261">
    <property type="entry name" value="TM_PBP2"/>
    <property type="match status" value="1"/>
</dbReference>
<protein>
    <submittedName>
        <fullName evidence="10">ABC transporter permease subunit</fullName>
    </submittedName>
</protein>
<organism evidence="10 11">
    <name type="scientific">Tumebacillus lacus</name>
    <dbReference type="NCBI Taxonomy" id="2995335"/>
    <lineage>
        <taxon>Bacteria</taxon>
        <taxon>Bacillati</taxon>
        <taxon>Bacillota</taxon>
        <taxon>Bacilli</taxon>
        <taxon>Bacillales</taxon>
        <taxon>Alicyclobacillaceae</taxon>
        <taxon>Tumebacillus</taxon>
    </lineage>
</organism>
<feature type="transmembrane region" description="Helical" evidence="8">
    <location>
        <begin position="75"/>
        <end position="100"/>
    </location>
</feature>
<dbReference type="Pfam" id="PF12911">
    <property type="entry name" value="OppC_N"/>
    <property type="match status" value="1"/>
</dbReference>
<dbReference type="Pfam" id="PF00528">
    <property type="entry name" value="BPD_transp_1"/>
    <property type="match status" value="1"/>
</dbReference>
<dbReference type="InterPro" id="IPR035906">
    <property type="entry name" value="MetI-like_sf"/>
</dbReference>
<evidence type="ECO:0000256" key="6">
    <source>
        <dbReference type="ARBA" id="ARBA00023136"/>
    </source>
</evidence>
<dbReference type="Proteomes" id="UP001208017">
    <property type="component" value="Unassembled WGS sequence"/>
</dbReference>
<dbReference type="RefSeq" id="WP_267152233.1">
    <property type="nucleotide sequence ID" value="NZ_JAPMLT010000008.1"/>
</dbReference>
<dbReference type="InterPro" id="IPR025966">
    <property type="entry name" value="OppC_N"/>
</dbReference>
<evidence type="ECO:0000256" key="3">
    <source>
        <dbReference type="ARBA" id="ARBA00022475"/>
    </source>
</evidence>
<evidence type="ECO:0000256" key="7">
    <source>
        <dbReference type="ARBA" id="ARBA00024202"/>
    </source>
</evidence>